<comment type="caution">
    <text evidence="2">The sequence shown here is derived from an EMBL/GenBank/DDBJ whole genome shotgun (WGS) entry which is preliminary data.</text>
</comment>
<feature type="transmembrane region" description="Helical" evidence="1">
    <location>
        <begin position="69"/>
        <end position="86"/>
    </location>
</feature>
<keyword evidence="1" id="KW-0472">Membrane</keyword>
<feature type="transmembrane region" description="Helical" evidence="1">
    <location>
        <begin position="240"/>
        <end position="257"/>
    </location>
</feature>
<evidence type="ECO:0000313" key="2">
    <source>
        <dbReference type="EMBL" id="KJL30847.1"/>
    </source>
</evidence>
<evidence type="ECO:0000313" key="3">
    <source>
        <dbReference type="Proteomes" id="UP000033740"/>
    </source>
</evidence>
<dbReference type="STRING" id="582680.RS86_03792"/>
<keyword evidence="3" id="KW-1185">Reference proteome</keyword>
<protein>
    <submittedName>
        <fullName evidence="2">Uncharacterized protein</fullName>
    </submittedName>
</protein>
<feature type="transmembrane region" description="Helical" evidence="1">
    <location>
        <begin position="206"/>
        <end position="228"/>
    </location>
</feature>
<evidence type="ECO:0000256" key="1">
    <source>
        <dbReference type="SAM" id="Phobius"/>
    </source>
</evidence>
<dbReference type="AlphaFoldDB" id="A0A0F0LCB2"/>
<gene>
    <name evidence="2" type="ORF">RS86_03792</name>
</gene>
<name>A0A0F0LCB2_9MICO</name>
<sequence length="291" mass="30717">MRGAEPLEQPDAATAQAYLDVLPDVRQRAEGVLDLRRLGRLHIVESIAIALYVGIFFVAWGLHRQSPELPIAPLNALAVFLIWSFLARAVRERYGARRVLRGARAGVYYGLAVAGAALGLALVVIDGVTGAFSWFWLPGPPLLFLAGGLAAGLSLRHEGRNDPSRLAPARAPFTRTARVGTMAVGACLAISVAVSGAAAVPGWGSAVSSFAMFGIMILYLVALLTGWCADLGETWWAPQWIMFGFGASAVMAMVLLVSTRPGIALATGFALGAVVLILAAIVSLLPERDDD</sequence>
<keyword evidence="1" id="KW-1133">Transmembrane helix</keyword>
<feature type="transmembrane region" description="Helical" evidence="1">
    <location>
        <begin position="263"/>
        <end position="285"/>
    </location>
</feature>
<dbReference type="EMBL" id="JYIX01000040">
    <property type="protein sequence ID" value="KJL30847.1"/>
    <property type="molecule type" value="Genomic_DNA"/>
</dbReference>
<feature type="transmembrane region" description="Helical" evidence="1">
    <location>
        <begin position="107"/>
        <end position="125"/>
    </location>
</feature>
<reference evidence="2 3" key="1">
    <citation type="submission" date="2015-02" db="EMBL/GenBank/DDBJ databases">
        <title>Draft genome sequences of ten Microbacterium spp. with emphasis on heavy metal contaminated environments.</title>
        <authorList>
            <person name="Corretto E."/>
        </authorList>
    </citation>
    <scope>NUCLEOTIDE SEQUENCE [LARGE SCALE GENOMIC DNA]</scope>
    <source>
        <strain evidence="2 3">ARN176</strain>
    </source>
</reference>
<accession>A0A0F0LCB2</accession>
<feature type="transmembrane region" description="Helical" evidence="1">
    <location>
        <begin position="176"/>
        <end position="200"/>
    </location>
</feature>
<proteinExistence type="predicted"/>
<dbReference type="Proteomes" id="UP000033740">
    <property type="component" value="Unassembled WGS sequence"/>
</dbReference>
<dbReference type="PATRIC" id="fig|582680.6.peg.3879"/>
<organism evidence="2 3">
    <name type="scientific">Microbacterium azadirachtae</name>
    <dbReference type="NCBI Taxonomy" id="582680"/>
    <lineage>
        <taxon>Bacteria</taxon>
        <taxon>Bacillati</taxon>
        <taxon>Actinomycetota</taxon>
        <taxon>Actinomycetes</taxon>
        <taxon>Micrococcales</taxon>
        <taxon>Microbacteriaceae</taxon>
        <taxon>Microbacterium</taxon>
    </lineage>
</organism>
<feature type="transmembrane region" description="Helical" evidence="1">
    <location>
        <begin position="131"/>
        <end position="155"/>
    </location>
</feature>
<feature type="transmembrane region" description="Helical" evidence="1">
    <location>
        <begin position="43"/>
        <end position="63"/>
    </location>
</feature>
<keyword evidence="1" id="KW-0812">Transmembrane</keyword>